<evidence type="ECO:0000313" key="8">
    <source>
        <dbReference type="EMBL" id="AVY95165.1"/>
    </source>
</evidence>
<evidence type="ECO:0000256" key="6">
    <source>
        <dbReference type="ARBA" id="ARBA00023136"/>
    </source>
</evidence>
<gene>
    <name evidence="8" type="ORF">DAI18_14765</name>
</gene>
<evidence type="ECO:0008006" key="10">
    <source>
        <dbReference type="Google" id="ProtNLM"/>
    </source>
</evidence>
<evidence type="ECO:0000313" key="9">
    <source>
        <dbReference type="Proteomes" id="UP000244173"/>
    </source>
</evidence>
<dbReference type="PANTHER" id="PTHR30065">
    <property type="entry name" value="FLAGELLAR BIOSYNTHETIC PROTEIN FLIR"/>
    <property type="match status" value="1"/>
</dbReference>
<dbReference type="GO" id="GO:0006605">
    <property type="term" value="P:protein targeting"/>
    <property type="evidence" value="ECO:0007669"/>
    <property type="project" value="InterPro"/>
</dbReference>
<organism evidence="8 9">
    <name type="scientific">Microvirgula aerodenitrificans</name>
    <dbReference type="NCBI Taxonomy" id="57480"/>
    <lineage>
        <taxon>Bacteria</taxon>
        <taxon>Pseudomonadati</taxon>
        <taxon>Pseudomonadota</taxon>
        <taxon>Betaproteobacteria</taxon>
        <taxon>Neisseriales</taxon>
        <taxon>Aquaspirillaceae</taxon>
        <taxon>Microvirgula</taxon>
    </lineage>
</organism>
<protein>
    <recommendedName>
        <fullName evidence="10">Type III secretion protein</fullName>
    </recommendedName>
</protein>
<name>A0A2S0PCU4_9NEIS</name>
<feature type="transmembrane region" description="Helical" evidence="7">
    <location>
        <begin position="236"/>
        <end position="258"/>
    </location>
</feature>
<sequence length="282" mass="29688">MADGAMDAENTACLCNNPDRPDSFAVSHLAVPEGLAWLYTVFLLSLRLAPVLFLTPLLGVGVVPGAVKSLLVIGLSGLVAGQVSPWISAPSGMVLVVFQAGSALLSGCLLAYGIQVAFAALSLAGRVMDTQMGFGLAGVLNPLARQSTALSGWLLTLLAVAYLHATGGQYVLLRFFVLLLVDFPLGSAVPHASLLAAVKQSGLVFALGVALAAPVMIGLFLLDVGMALISRSMPQFNAFLVSIPVKVAAGLLFLAVLLPQLGRFFERWFTSILHYWSMWPHD</sequence>
<proteinExistence type="inferred from homology"/>
<evidence type="ECO:0000256" key="7">
    <source>
        <dbReference type="SAM" id="Phobius"/>
    </source>
</evidence>
<dbReference type="EMBL" id="CP028519">
    <property type="protein sequence ID" value="AVY95165.1"/>
    <property type="molecule type" value="Genomic_DNA"/>
</dbReference>
<evidence type="ECO:0000256" key="3">
    <source>
        <dbReference type="ARBA" id="ARBA00022475"/>
    </source>
</evidence>
<evidence type="ECO:0000256" key="4">
    <source>
        <dbReference type="ARBA" id="ARBA00022692"/>
    </source>
</evidence>
<keyword evidence="4 7" id="KW-0812">Transmembrane</keyword>
<dbReference type="KEGG" id="maer:DAI18_14765"/>
<keyword evidence="9" id="KW-1185">Reference proteome</keyword>
<feature type="transmembrane region" description="Helical" evidence="7">
    <location>
        <begin position="203"/>
        <end position="230"/>
    </location>
</feature>
<keyword evidence="6 7" id="KW-0472">Membrane</keyword>
<evidence type="ECO:0000256" key="5">
    <source>
        <dbReference type="ARBA" id="ARBA00022989"/>
    </source>
</evidence>
<dbReference type="AlphaFoldDB" id="A0A2S0PCU4"/>
<keyword evidence="5 7" id="KW-1133">Transmembrane helix</keyword>
<dbReference type="Pfam" id="PF01311">
    <property type="entry name" value="Bac_export_1"/>
    <property type="match status" value="1"/>
</dbReference>
<evidence type="ECO:0000256" key="2">
    <source>
        <dbReference type="ARBA" id="ARBA00009772"/>
    </source>
</evidence>
<feature type="transmembrane region" description="Helical" evidence="7">
    <location>
        <begin position="109"/>
        <end position="127"/>
    </location>
</feature>
<dbReference type="STRING" id="1122240.GCA_000620105_01975"/>
<evidence type="ECO:0000256" key="1">
    <source>
        <dbReference type="ARBA" id="ARBA00004651"/>
    </source>
</evidence>
<reference evidence="8 9" key="1">
    <citation type="submission" date="2018-04" db="EMBL/GenBank/DDBJ databases">
        <title>Denitrifier Microvirgula.</title>
        <authorList>
            <person name="Anderson E."/>
            <person name="Jang J."/>
            <person name="Ishii S."/>
        </authorList>
    </citation>
    <scope>NUCLEOTIDE SEQUENCE [LARGE SCALE GENOMIC DNA]</scope>
    <source>
        <strain evidence="8 9">BE2.4</strain>
    </source>
</reference>
<comment type="subcellular location">
    <subcellularLocation>
        <location evidence="1">Cell membrane</location>
        <topology evidence="1">Multi-pass membrane protein</topology>
    </subcellularLocation>
</comment>
<accession>A0A2S0PCU4</accession>
<dbReference type="GO" id="GO:0005886">
    <property type="term" value="C:plasma membrane"/>
    <property type="evidence" value="ECO:0007669"/>
    <property type="project" value="UniProtKB-SubCell"/>
</dbReference>
<dbReference type="PANTHER" id="PTHR30065:SF8">
    <property type="entry name" value="FLAGELLAR BIOSYNTHETIC PROTEIN FLIR"/>
    <property type="match status" value="1"/>
</dbReference>
<dbReference type="Proteomes" id="UP000244173">
    <property type="component" value="Chromosome"/>
</dbReference>
<dbReference type="PRINTS" id="PR00953">
    <property type="entry name" value="TYPE3IMRPROT"/>
</dbReference>
<dbReference type="InterPro" id="IPR002010">
    <property type="entry name" value="T3SS_IM_R"/>
</dbReference>
<comment type="similarity">
    <text evidence="2">Belongs to the FliR/MopE/SpaR family.</text>
</comment>
<feature type="transmembrane region" description="Helical" evidence="7">
    <location>
        <begin position="171"/>
        <end position="196"/>
    </location>
</feature>
<keyword evidence="3" id="KW-1003">Cell membrane</keyword>